<sequence length="187" mass="20528">MGLVLCLLQQVRTANAEFFQIFPVVDTAQHAVYEAESVQVIGTADADALEAVLQREGPWRVLRLQDPTQALMSVGVGDFRNSSCGPYRELAIAVPACEEELQLDCGSFLRCQEKLPPCAHTFMLQSYASTEAAVRAIRSAGISAELSSSFDFSVESPNSPAKPSRLRFAVATRIKRKVNVESCLMKW</sequence>
<evidence type="ECO:0000313" key="1">
    <source>
        <dbReference type="EMBL" id="CAJ1382301.1"/>
    </source>
</evidence>
<comment type="caution">
    <text evidence="1">The sequence shown here is derived from an EMBL/GenBank/DDBJ whole genome shotgun (WGS) entry which is preliminary data.</text>
</comment>
<gene>
    <name evidence="1" type="ORF">EVOR1521_LOCUS9700</name>
</gene>
<dbReference type="EMBL" id="CAUJNA010000890">
    <property type="protein sequence ID" value="CAJ1382301.1"/>
    <property type="molecule type" value="Genomic_DNA"/>
</dbReference>
<reference evidence="1" key="1">
    <citation type="submission" date="2023-08" db="EMBL/GenBank/DDBJ databases">
        <authorList>
            <person name="Chen Y."/>
            <person name="Shah S."/>
            <person name="Dougan E. K."/>
            <person name="Thang M."/>
            <person name="Chan C."/>
        </authorList>
    </citation>
    <scope>NUCLEOTIDE SEQUENCE</scope>
</reference>
<accession>A0AA36I8S6</accession>
<proteinExistence type="predicted"/>
<protein>
    <submittedName>
        <fullName evidence="1">Uncharacterized protein</fullName>
    </submittedName>
</protein>
<keyword evidence="2" id="KW-1185">Reference proteome</keyword>
<organism evidence="1 2">
    <name type="scientific">Effrenium voratum</name>
    <dbReference type="NCBI Taxonomy" id="2562239"/>
    <lineage>
        <taxon>Eukaryota</taxon>
        <taxon>Sar</taxon>
        <taxon>Alveolata</taxon>
        <taxon>Dinophyceae</taxon>
        <taxon>Suessiales</taxon>
        <taxon>Symbiodiniaceae</taxon>
        <taxon>Effrenium</taxon>
    </lineage>
</organism>
<dbReference type="AlphaFoldDB" id="A0AA36I8S6"/>
<dbReference type="Gene3D" id="2.40.400.10">
    <property type="entry name" value="Acetoacetate decarboxylase-like"/>
    <property type="match status" value="1"/>
</dbReference>
<dbReference type="Proteomes" id="UP001178507">
    <property type="component" value="Unassembled WGS sequence"/>
</dbReference>
<name>A0AA36I8S6_9DINO</name>
<evidence type="ECO:0000313" key="2">
    <source>
        <dbReference type="Proteomes" id="UP001178507"/>
    </source>
</evidence>
<dbReference type="InterPro" id="IPR023375">
    <property type="entry name" value="ADC_dom_sf"/>
</dbReference>